<evidence type="ECO:0000259" key="1">
    <source>
        <dbReference type="Pfam" id="PF18423"/>
    </source>
</evidence>
<protein>
    <recommendedName>
        <fullName evidence="1">CopZ zinc binding domain-containing protein</fullName>
    </recommendedName>
</protein>
<comment type="caution">
    <text evidence="2">The sequence shown here is derived from an EMBL/GenBank/DDBJ whole genome shotgun (WGS) entry which is preliminary data.</text>
</comment>
<dbReference type="Pfam" id="PF18423">
    <property type="entry name" value="zf_CopZ"/>
    <property type="match status" value="1"/>
</dbReference>
<gene>
    <name evidence="2" type="ORF">HRbin22_00999</name>
</gene>
<dbReference type="InterPro" id="IPR041854">
    <property type="entry name" value="BFD-like_2Fe2S-bd_dom_sf"/>
</dbReference>
<dbReference type="CDD" id="cd10141">
    <property type="entry name" value="CopZ-like_Fer2_BFD-like"/>
    <property type="match status" value="1"/>
</dbReference>
<evidence type="ECO:0000313" key="3">
    <source>
        <dbReference type="Proteomes" id="UP000236642"/>
    </source>
</evidence>
<reference evidence="3" key="1">
    <citation type="submission" date="2017-09" db="EMBL/GenBank/DDBJ databases">
        <title>Metaegenomics of thermophilic ammonia-oxidizing enrichment culture.</title>
        <authorList>
            <person name="Kato S."/>
            <person name="Suzuki K."/>
        </authorList>
    </citation>
    <scope>NUCLEOTIDE SEQUENCE [LARGE SCALE GENOMIC DNA]</scope>
</reference>
<feature type="domain" description="CopZ zinc binding" evidence="1">
    <location>
        <begin position="31"/>
        <end position="92"/>
    </location>
</feature>
<sequence length="201" mass="22272">MTYLTTVSGRLLPVDPKVAALAAQDPQQAEDLCPVCGGRFPFRIRRWTLERMIRGWHFDKIRDSGYHFCETPTCPIVYFHNGEGLYFALEDLQVPVGIKRLEAPIPVCYCKGVDEQTILYEIVVKRCCDSIKDIQAYTKARTGTECHIRNPSGRCCGDHVQAVLRRGLAMAADLPPVLRAEAEEAAAGIPADDSCCAVRSG</sequence>
<dbReference type="Gene3D" id="1.10.10.1100">
    <property type="entry name" value="BFD-like [2Fe-2S]-binding domain"/>
    <property type="match status" value="1"/>
</dbReference>
<organism evidence="2 3">
    <name type="scientific">Candidatus Thermoflexus japonica</name>
    <dbReference type="NCBI Taxonomy" id="2035417"/>
    <lineage>
        <taxon>Bacteria</taxon>
        <taxon>Bacillati</taxon>
        <taxon>Chloroflexota</taxon>
        <taxon>Thermoflexia</taxon>
        <taxon>Thermoflexales</taxon>
        <taxon>Thermoflexaceae</taxon>
        <taxon>Thermoflexus</taxon>
    </lineage>
</organism>
<name>A0A2H5Y617_9CHLR</name>
<proteinExistence type="predicted"/>
<dbReference type="EMBL" id="BEHY01000017">
    <property type="protein sequence ID" value="GBD08758.1"/>
    <property type="molecule type" value="Genomic_DNA"/>
</dbReference>
<evidence type="ECO:0000313" key="2">
    <source>
        <dbReference type="EMBL" id="GBD08758.1"/>
    </source>
</evidence>
<dbReference type="Gene3D" id="2.20.25.270">
    <property type="match status" value="1"/>
</dbReference>
<dbReference type="Proteomes" id="UP000236642">
    <property type="component" value="Unassembled WGS sequence"/>
</dbReference>
<dbReference type="AlphaFoldDB" id="A0A2H5Y617"/>
<accession>A0A2H5Y617</accession>
<dbReference type="InterPro" id="IPR040890">
    <property type="entry name" value="Znf_CopZ"/>
</dbReference>